<feature type="region of interest" description="Disordered" evidence="1">
    <location>
        <begin position="88"/>
        <end position="114"/>
    </location>
</feature>
<dbReference type="EMBL" id="OZ023707">
    <property type="protein sequence ID" value="CAK9878234.1"/>
    <property type="molecule type" value="Genomic_DNA"/>
</dbReference>
<reference evidence="2" key="1">
    <citation type="submission" date="2024-03" db="EMBL/GenBank/DDBJ databases">
        <authorList>
            <consortium name="ELIXIR-Norway"/>
            <consortium name="Elixir Norway"/>
        </authorList>
    </citation>
    <scope>NUCLEOTIDE SEQUENCE</scope>
</reference>
<dbReference type="Proteomes" id="UP001497522">
    <property type="component" value="Chromosome 6"/>
</dbReference>
<evidence type="ECO:0000313" key="3">
    <source>
        <dbReference type="Proteomes" id="UP001497522"/>
    </source>
</evidence>
<accession>A0ABP1BQA9</accession>
<sequence>MTPLGPKVVQNEGSEDVERLPEVGEAANVVGVEFGRVVFTFDGGLAKQSERPIDGDALGSFPFLPNSSEHAPSALHRRAVQEAVLRGLRSPNIAGGRDPHHLQPGSNRETLVEG</sequence>
<name>A0ABP1BQA9_9BRYO</name>
<organism evidence="2 3">
    <name type="scientific">Sphagnum jensenii</name>
    <dbReference type="NCBI Taxonomy" id="128206"/>
    <lineage>
        <taxon>Eukaryota</taxon>
        <taxon>Viridiplantae</taxon>
        <taxon>Streptophyta</taxon>
        <taxon>Embryophyta</taxon>
        <taxon>Bryophyta</taxon>
        <taxon>Sphagnophytina</taxon>
        <taxon>Sphagnopsida</taxon>
        <taxon>Sphagnales</taxon>
        <taxon>Sphagnaceae</taxon>
        <taxon>Sphagnum</taxon>
    </lineage>
</organism>
<proteinExistence type="predicted"/>
<evidence type="ECO:0000313" key="2">
    <source>
        <dbReference type="EMBL" id="CAK9878234.1"/>
    </source>
</evidence>
<keyword evidence="3" id="KW-1185">Reference proteome</keyword>
<feature type="compositionally biased region" description="Polar residues" evidence="1">
    <location>
        <begin position="104"/>
        <end position="114"/>
    </location>
</feature>
<gene>
    <name evidence="2" type="ORF">CSSPJE1EN2_LOCUS20020</name>
</gene>
<evidence type="ECO:0000256" key="1">
    <source>
        <dbReference type="SAM" id="MobiDB-lite"/>
    </source>
</evidence>
<protein>
    <submittedName>
        <fullName evidence="2">Uncharacterized protein</fullName>
    </submittedName>
</protein>